<dbReference type="PANTHER" id="PTHR34141:SF1">
    <property type="match status" value="1"/>
</dbReference>
<organism evidence="3">
    <name type="scientific">Gongylonema pulchrum</name>
    <dbReference type="NCBI Taxonomy" id="637853"/>
    <lineage>
        <taxon>Eukaryota</taxon>
        <taxon>Metazoa</taxon>
        <taxon>Ecdysozoa</taxon>
        <taxon>Nematoda</taxon>
        <taxon>Chromadorea</taxon>
        <taxon>Rhabditida</taxon>
        <taxon>Spirurina</taxon>
        <taxon>Spiruromorpha</taxon>
        <taxon>Spiruroidea</taxon>
        <taxon>Gongylonematidae</taxon>
        <taxon>Gongylonema</taxon>
    </lineage>
</organism>
<dbReference type="AlphaFoldDB" id="A0A183DH66"/>
<evidence type="ECO:0000313" key="2">
    <source>
        <dbReference type="Proteomes" id="UP000271098"/>
    </source>
</evidence>
<sequence>MPKGRVRKQNEELNQPIDFNLDEDFDFEENFRIFKDRVSPDPFPEVTDQICRFPLPTLFYRLQAIHLGDLLRISV</sequence>
<dbReference type="EMBL" id="UYRT01022514">
    <property type="protein sequence ID" value="VDK60630.1"/>
    <property type="molecule type" value="Genomic_DNA"/>
</dbReference>
<accession>A0A183DH66</accession>
<keyword evidence="2" id="KW-1185">Reference proteome</keyword>
<dbReference type="Proteomes" id="UP000271098">
    <property type="component" value="Unassembled WGS sequence"/>
</dbReference>
<evidence type="ECO:0000313" key="3">
    <source>
        <dbReference type="WBParaSite" id="GPUH_0000806601-mRNA-1"/>
    </source>
</evidence>
<gene>
    <name evidence="1" type="ORF">GPUH_LOCUS8056</name>
</gene>
<protein>
    <submittedName>
        <fullName evidence="3">Intraflagellar transport protein 52 homolog</fullName>
    </submittedName>
</protein>
<dbReference type="WBParaSite" id="GPUH_0000806601-mRNA-1">
    <property type="protein sequence ID" value="GPUH_0000806601-mRNA-1"/>
    <property type="gene ID" value="GPUH_0000806601"/>
</dbReference>
<proteinExistence type="predicted"/>
<dbReference type="PANTHER" id="PTHR34141">
    <property type="match status" value="1"/>
</dbReference>
<name>A0A183DH66_9BILA</name>
<evidence type="ECO:0000313" key="1">
    <source>
        <dbReference type="EMBL" id="VDK60630.1"/>
    </source>
</evidence>
<reference evidence="1 2" key="2">
    <citation type="submission" date="2018-11" db="EMBL/GenBank/DDBJ databases">
        <authorList>
            <consortium name="Pathogen Informatics"/>
        </authorList>
    </citation>
    <scope>NUCLEOTIDE SEQUENCE [LARGE SCALE GENOMIC DNA]</scope>
</reference>
<dbReference type="OrthoDB" id="5826989at2759"/>
<reference evidence="3" key="1">
    <citation type="submission" date="2016-06" db="UniProtKB">
        <authorList>
            <consortium name="WormBaseParasite"/>
        </authorList>
    </citation>
    <scope>IDENTIFICATION</scope>
</reference>